<evidence type="ECO:0000256" key="1">
    <source>
        <dbReference type="SAM" id="SignalP"/>
    </source>
</evidence>
<dbReference type="Proteomes" id="UP000235786">
    <property type="component" value="Unassembled WGS sequence"/>
</dbReference>
<feature type="chain" id="PRO_5014382750" evidence="1">
    <location>
        <begin position="19"/>
        <end position="108"/>
    </location>
</feature>
<name>A0A2J6R390_HYAVF</name>
<accession>A0A2J6R390</accession>
<dbReference type="OrthoDB" id="4509278at2759"/>
<sequence>MKFTTTALFAFIAALTTAAPAPASQDYNGFQVVVTFQGAAGAQYTEFVPADGSVYYLNNALSISHIQSDGGATCTFYGVDGSQTTVVGAQTVDVGPPQTQTSGSCLAF</sequence>
<evidence type="ECO:0000313" key="3">
    <source>
        <dbReference type="Proteomes" id="UP000235786"/>
    </source>
</evidence>
<dbReference type="EMBL" id="KZ613957">
    <property type="protein sequence ID" value="PMD32965.1"/>
    <property type="molecule type" value="Genomic_DNA"/>
</dbReference>
<proteinExistence type="predicted"/>
<evidence type="ECO:0000313" key="2">
    <source>
        <dbReference type="EMBL" id="PMD32965.1"/>
    </source>
</evidence>
<keyword evidence="3" id="KW-1185">Reference proteome</keyword>
<gene>
    <name evidence="2" type="ORF">L207DRAFT_608739</name>
</gene>
<keyword evidence="1" id="KW-0732">Signal</keyword>
<protein>
    <submittedName>
        <fullName evidence="2">Uncharacterized protein</fullName>
    </submittedName>
</protein>
<organism evidence="2 3">
    <name type="scientific">Hyaloscypha variabilis (strain UAMH 11265 / GT02V1 / F)</name>
    <name type="common">Meliniomyces variabilis</name>
    <dbReference type="NCBI Taxonomy" id="1149755"/>
    <lineage>
        <taxon>Eukaryota</taxon>
        <taxon>Fungi</taxon>
        <taxon>Dikarya</taxon>
        <taxon>Ascomycota</taxon>
        <taxon>Pezizomycotina</taxon>
        <taxon>Leotiomycetes</taxon>
        <taxon>Helotiales</taxon>
        <taxon>Hyaloscyphaceae</taxon>
        <taxon>Hyaloscypha</taxon>
        <taxon>Hyaloscypha variabilis</taxon>
    </lineage>
</organism>
<dbReference type="AlphaFoldDB" id="A0A2J6R390"/>
<reference evidence="2 3" key="1">
    <citation type="submission" date="2016-04" db="EMBL/GenBank/DDBJ databases">
        <title>A degradative enzymes factory behind the ericoid mycorrhizal symbiosis.</title>
        <authorList>
            <consortium name="DOE Joint Genome Institute"/>
            <person name="Martino E."/>
            <person name="Morin E."/>
            <person name="Grelet G."/>
            <person name="Kuo A."/>
            <person name="Kohler A."/>
            <person name="Daghino S."/>
            <person name="Barry K."/>
            <person name="Choi C."/>
            <person name="Cichocki N."/>
            <person name="Clum A."/>
            <person name="Copeland A."/>
            <person name="Hainaut M."/>
            <person name="Haridas S."/>
            <person name="Labutti K."/>
            <person name="Lindquist E."/>
            <person name="Lipzen A."/>
            <person name="Khouja H.-R."/>
            <person name="Murat C."/>
            <person name="Ohm R."/>
            <person name="Olson A."/>
            <person name="Spatafora J."/>
            <person name="Veneault-Fourrey C."/>
            <person name="Henrissat B."/>
            <person name="Grigoriev I."/>
            <person name="Martin F."/>
            <person name="Perotto S."/>
        </authorList>
    </citation>
    <scope>NUCLEOTIDE SEQUENCE [LARGE SCALE GENOMIC DNA]</scope>
    <source>
        <strain evidence="2 3">F</strain>
    </source>
</reference>
<feature type="signal peptide" evidence="1">
    <location>
        <begin position="1"/>
        <end position="18"/>
    </location>
</feature>